<accession>A0A0L0HIR2</accession>
<evidence type="ECO:0000256" key="1">
    <source>
        <dbReference type="SAM" id="Phobius"/>
    </source>
</evidence>
<keyword evidence="1" id="KW-1133">Transmembrane helix</keyword>
<sequence>MIAWVQEFRMDFLLVAYGRPRSFARKAVIANTLIGIVLAALTLASWFLGRYGRAVPFGYGLPYAIWLAWVTAIDCLLSVALLRMSYQQTALLRSYDKLTISEVQTFAHRFKIAAVAQLLVIVIATVFFQFSSGNNTMGYSLGMLTTLSVPAQISVIIYSIWTLQSMERARTGAPRVNPSTKRSLQFLNVTDSARTATRTT</sequence>
<keyword evidence="1" id="KW-0472">Membrane</keyword>
<keyword evidence="1" id="KW-0812">Transmembrane</keyword>
<dbReference type="GeneID" id="27687500"/>
<dbReference type="Proteomes" id="UP000053201">
    <property type="component" value="Unassembled WGS sequence"/>
</dbReference>
<feature type="transmembrane region" description="Helical" evidence="1">
    <location>
        <begin position="112"/>
        <end position="131"/>
    </location>
</feature>
<reference evidence="2 3" key="1">
    <citation type="submission" date="2009-08" db="EMBL/GenBank/DDBJ databases">
        <title>The Genome Sequence of Spizellomyces punctatus strain DAOM BR117.</title>
        <authorList>
            <consortium name="The Broad Institute Genome Sequencing Platform"/>
            <person name="Russ C."/>
            <person name="Cuomo C."/>
            <person name="Shea T."/>
            <person name="Young S.K."/>
            <person name="Zeng Q."/>
            <person name="Koehrsen M."/>
            <person name="Haas B."/>
            <person name="Borodovsky M."/>
            <person name="Guigo R."/>
            <person name="Alvarado L."/>
            <person name="Berlin A."/>
            <person name="Bochicchio J."/>
            <person name="Borenstein D."/>
            <person name="Chapman S."/>
            <person name="Chen Z."/>
            <person name="Engels R."/>
            <person name="Freedman E."/>
            <person name="Gellesch M."/>
            <person name="Goldberg J."/>
            <person name="Griggs A."/>
            <person name="Gujja S."/>
            <person name="Heiman D."/>
            <person name="Hepburn T."/>
            <person name="Howarth C."/>
            <person name="Jen D."/>
            <person name="Larson L."/>
            <person name="Lewis B."/>
            <person name="Mehta T."/>
            <person name="Park D."/>
            <person name="Pearson M."/>
            <person name="Roberts A."/>
            <person name="Saif S."/>
            <person name="Shenoy N."/>
            <person name="Sisk P."/>
            <person name="Stolte C."/>
            <person name="Sykes S."/>
            <person name="Thomson T."/>
            <person name="Walk T."/>
            <person name="White J."/>
            <person name="Yandava C."/>
            <person name="Burger G."/>
            <person name="Gray M.W."/>
            <person name="Holland P.W.H."/>
            <person name="King N."/>
            <person name="Lang F.B.F."/>
            <person name="Roger A.J."/>
            <person name="Ruiz-Trillo I."/>
            <person name="Lander E."/>
            <person name="Nusbaum C."/>
        </authorList>
    </citation>
    <scope>NUCLEOTIDE SEQUENCE [LARGE SCALE GENOMIC DNA]</scope>
    <source>
        <strain evidence="2 3">DAOM BR117</strain>
    </source>
</reference>
<dbReference type="OrthoDB" id="2136576at2759"/>
<dbReference type="AlphaFoldDB" id="A0A0L0HIR2"/>
<dbReference type="RefSeq" id="XP_016608962.1">
    <property type="nucleotide sequence ID" value="XM_016752271.1"/>
</dbReference>
<feature type="transmembrane region" description="Helical" evidence="1">
    <location>
        <begin position="28"/>
        <end position="48"/>
    </location>
</feature>
<dbReference type="InParanoid" id="A0A0L0HIR2"/>
<proteinExistence type="predicted"/>
<keyword evidence="3" id="KW-1185">Reference proteome</keyword>
<name>A0A0L0HIR2_SPIPD</name>
<dbReference type="VEuPathDB" id="FungiDB:SPPG_04023"/>
<evidence type="ECO:0000313" key="3">
    <source>
        <dbReference type="Proteomes" id="UP000053201"/>
    </source>
</evidence>
<feature type="transmembrane region" description="Helical" evidence="1">
    <location>
        <begin position="137"/>
        <end position="161"/>
    </location>
</feature>
<organism evidence="2 3">
    <name type="scientific">Spizellomyces punctatus (strain DAOM BR117)</name>
    <dbReference type="NCBI Taxonomy" id="645134"/>
    <lineage>
        <taxon>Eukaryota</taxon>
        <taxon>Fungi</taxon>
        <taxon>Fungi incertae sedis</taxon>
        <taxon>Chytridiomycota</taxon>
        <taxon>Chytridiomycota incertae sedis</taxon>
        <taxon>Chytridiomycetes</taxon>
        <taxon>Spizellomycetales</taxon>
        <taxon>Spizellomycetaceae</taxon>
        <taxon>Spizellomyces</taxon>
    </lineage>
</organism>
<feature type="transmembrane region" description="Helical" evidence="1">
    <location>
        <begin position="60"/>
        <end position="82"/>
    </location>
</feature>
<gene>
    <name evidence="2" type="ORF">SPPG_04023</name>
</gene>
<protein>
    <submittedName>
        <fullName evidence="2">Uncharacterized protein</fullName>
    </submittedName>
</protein>
<dbReference type="EMBL" id="KQ257455">
    <property type="protein sequence ID" value="KND00923.1"/>
    <property type="molecule type" value="Genomic_DNA"/>
</dbReference>
<evidence type="ECO:0000313" key="2">
    <source>
        <dbReference type="EMBL" id="KND00923.1"/>
    </source>
</evidence>